<protein>
    <recommendedName>
        <fullName evidence="2">HNH nuclease domain-containing protein</fullName>
    </recommendedName>
</protein>
<dbReference type="InterPro" id="IPR044925">
    <property type="entry name" value="His-Me_finger_sf"/>
</dbReference>
<dbReference type="InterPro" id="IPR016177">
    <property type="entry name" value="DNA-bd_dom_sf"/>
</dbReference>
<dbReference type="EMBL" id="LAZR01000545">
    <property type="protein sequence ID" value="KKN64720.1"/>
    <property type="molecule type" value="Genomic_DNA"/>
</dbReference>
<dbReference type="GO" id="GO:0003677">
    <property type="term" value="F:DNA binding"/>
    <property type="evidence" value="ECO:0007669"/>
    <property type="project" value="InterPro"/>
</dbReference>
<dbReference type="Gene3D" id="3.90.75.20">
    <property type="match status" value="1"/>
</dbReference>
<organism evidence="1">
    <name type="scientific">marine sediment metagenome</name>
    <dbReference type="NCBI Taxonomy" id="412755"/>
    <lineage>
        <taxon>unclassified sequences</taxon>
        <taxon>metagenomes</taxon>
        <taxon>ecological metagenomes</taxon>
    </lineage>
</organism>
<reference evidence="1" key="1">
    <citation type="journal article" date="2015" name="Nature">
        <title>Complex archaea that bridge the gap between prokaryotes and eukaryotes.</title>
        <authorList>
            <person name="Spang A."/>
            <person name="Saw J.H."/>
            <person name="Jorgensen S.L."/>
            <person name="Zaremba-Niedzwiedzka K."/>
            <person name="Martijn J."/>
            <person name="Lind A.E."/>
            <person name="van Eijk R."/>
            <person name="Schleper C."/>
            <person name="Guy L."/>
            <person name="Ettema T.J."/>
        </authorList>
    </citation>
    <scope>NUCLEOTIDE SEQUENCE</scope>
</reference>
<sequence length="159" mass="18160">MSKSIPLTQGQFTLVDDGDYEYLNQWKWQASKPLNSPRNYYAVRNQQGHSGQGKILMHLMLLPLSDGKQTDHIDGNSLNNCRSNLRRCTYAENQFNRHPNRNTVSGYKGVALNKSGKKWQVYCGGLYYGVYANKEDAALRYNCVAQLKYGQFARLNIIS</sequence>
<evidence type="ECO:0008006" key="2">
    <source>
        <dbReference type="Google" id="ProtNLM"/>
    </source>
</evidence>
<dbReference type="SUPFAM" id="SSF54171">
    <property type="entry name" value="DNA-binding domain"/>
    <property type="match status" value="1"/>
</dbReference>
<evidence type="ECO:0000313" key="1">
    <source>
        <dbReference type="EMBL" id="KKN64720.1"/>
    </source>
</evidence>
<name>A0A0F9S742_9ZZZZ</name>
<dbReference type="AlphaFoldDB" id="A0A0F9S742"/>
<accession>A0A0F9S742</accession>
<comment type="caution">
    <text evidence="1">The sequence shown here is derived from an EMBL/GenBank/DDBJ whole genome shotgun (WGS) entry which is preliminary data.</text>
</comment>
<gene>
    <name evidence="1" type="ORF">LCGC14_0488520</name>
</gene>
<dbReference type="SUPFAM" id="SSF54060">
    <property type="entry name" value="His-Me finger endonucleases"/>
    <property type="match status" value="1"/>
</dbReference>
<proteinExistence type="predicted"/>